<reference evidence="2 3" key="1">
    <citation type="submission" date="2020-06" db="EMBL/GenBank/DDBJ databases">
        <title>Transcriptomic and genomic resources for Thalictrum thalictroides and T. hernandezii: Facilitating candidate gene discovery in an emerging model plant lineage.</title>
        <authorList>
            <person name="Arias T."/>
            <person name="Riano-Pachon D.M."/>
            <person name="Di Stilio V.S."/>
        </authorList>
    </citation>
    <scope>NUCLEOTIDE SEQUENCE [LARGE SCALE GENOMIC DNA]</scope>
    <source>
        <strain evidence="3">cv. WT478/WT964</strain>
        <tissue evidence="2">Leaves</tissue>
    </source>
</reference>
<gene>
    <name evidence="2" type="ORF">FRX31_006881</name>
</gene>
<feature type="non-terminal residue" evidence="2">
    <location>
        <position position="1"/>
    </location>
</feature>
<dbReference type="EMBL" id="JABWDY010006660">
    <property type="protein sequence ID" value="KAF5203532.1"/>
    <property type="molecule type" value="Genomic_DNA"/>
</dbReference>
<protein>
    <submittedName>
        <fullName evidence="2">Uncharacterized protein</fullName>
    </submittedName>
</protein>
<proteinExistence type="predicted"/>
<feature type="region of interest" description="Disordered" evidence="1">
    <location>
        <begin position="121"/>
        <end position="165"/>
    </location>
</feature>
<feature type="compositionally biased region" description="Acidic residues" evidence="1">
    <location>
        <begin position="145"/>
        <end position="165"/>
    </location>
</feature>
<sequence>VANHNFNEAGSSGTKNALGQEINSPIRKNANSFNVLITVEEDINEDNVENNASEEDKTTEEELFWDEEPQHIAKTTSSEHQVPITGNIECSSPAQVTPLAIEGPPIQSSISGFQNTMDTFQNPAIQPAKQEALGTSSDPFFLTNGEEENSDSEDEGEDNTEDMAD</sequence>
<evidence type="ECO:0000313" key="2">
    <source>
        <dbReference type="EMBL" id="KAF5203532.1"/>
    </source>
</evidence>
<accession>A0A7J6X597</accession>
<evidence type="ECO:0000256" key="1">
    <source>
        <dbReference type="SAM" id="MobiDB-lite"/>
    </source>
</evidence>
<feature type="compositionally biased region" description="Acidic residues" evidence="1">
    <location>
        <begin position="57"/>
        <end position="66"/>
    </location>
</feature>
<name>A0A7J6X597_THATH</name>
<keyword evidence="3" id="KW-1185">Reference proteome</keyword>
<dbReference type="AlphaFoldDB" id="A0A7J6X597"/>
<organism evidence="2 3">
    <name type="scientific">Thalictrum thalictroides</name>
    <name type="common">Rue-anemone</name>
    <name type="synonym">Anemone thalictroides</name>
    <dbReference type="NCBI Taxonomy" id="46969"/>
    <lineage>
        <taxon>Eukaryota</taxon>
        <taxon>Viridiplantae</taxon>
        <taxon>Streptophyta</taxon>
        <taxon>Embryophyta</taxon>
        <taxon>Tracheophyta</taxon>
        <taxon>Spermatophyta</taxon>
        <taxon>Magnoliopsida</taxon>
        <taxon>Ranunculales</taxon>
        <taxon>Ranunculaceae</taxon>
        <taxon>Thalictroideae</taxon>
        <taxon>Thalictrum</taxon>
    </lineage>
</organism>
<feature type="region of interest" description="Disordered" evidence="1">
    <location>
        <begin position="44"/>
        <end position="66"/>
    </location>
</feature>
<dbReference type="Proteomes" id="UP000554482">
    <property type="component" value="Unassembled WGS sequence"/>
</dbReference>
<evidence type="ECO:0000313" key="3">
    <source>
        <dbReference type="Proteomes" id="UP000554482"/>
    </source>
</evidence>
<comment type="caution">
    <text evidence="2">The sequence shown here is derived from an EMBL/GenBank/DDBJ whole genome shotgun (WGS) entry which is preliminary data.</text>
</comment>